<accession>A0A1H9DTM3</accession>
<dbReference type="OrthoDB" id="9806939at2"/>
<dbReference type="AlphaFoldDB" id="A0A1H9DTM3"/>
<dbReference type="InterPro" id="IPR058647">
    <property type="entry name" value="BSH_CzcB-like"/>
</dbReference>
<keyword evidence="2" id="KW-0175">Coiled coil</keyword>
<dbReference type="Gene3D" id="2.40.420.20">
    <property type="match status" value="1"/>
</dbReference>
<dbReference type="Pfam" id="PF25967">
    <property type="entry name" value="RND-MFP_C"/>
    <property type="match status" value="1"/>
</dbReference>
<dbReference type="STRING" id="489703.SAMN04488038_104164"/>
<evidence type="ECO:0000313" key="6">
    <source>
        <dbReference type="EMBL" id="SEQ16854.1"/>
    </source>
</evidence>
<feature type="domain" description="Multidrug resistance protein MdtA-like C-terminal permuted SH3" evidence="4">
    <location>
        <begin position="318"/>
        <end position="373"/>
    </location>
</feature>
<reference evidence="6 7" key="1">
    <citation type="submission" date="2016-10" db="EMBL/GenBank/DDBJ databases">
        <authorList>
            <person name="de Groot N.N."/>
        </authorList>
    </citation>
    <scope>NUCLEOTIDE SEQUENCE [LARGE SCALE GENOMIC DNA]</scope>
    <source>
        <strain evidence="6 7">DSM 25927</strain>
    </source>
</reference>
<dbReference type="RefSeq" id="WP_093283625.1">
    <property type="nucleotide sequence ID" value="NZ_FOFS01000004.1"/>
</dbReference>
<dbReference type="PANTHER" id="PTHR30469:SF37">
    <property type="entry name" value="RAGD PROTEIN"/>
    <property type="match status" value="1"/>
</dbReference>
<dbReference type="Gene3D" id="1.10.287.470">
    <property type="entry name" value="Helix hairpin bin"/>
    <property type="match status" value="1"/>
</dbReference>
<feature type="coiled-coil region" evidence="2">
    <location>
        <begin position="125"/>
        <end position="204"/>
    </location>
</feature>
<evidence type="ECO:0000259" key="3">
    <source>
        <dbReference type="Pfam" id="PF25954"/>
    </source>
</evidence>
<dbReference type="InterPro" id="IPR006143">
    <property type="entry name" value="RND_pump_MFP"/>
</dbReference>
<evidence type="ECO:0000313" key="7">
    <source>
        <dbReference type="Proteomes" id="UP000199233"/>
    </source>
</evidence>
<dbReference type="PANTHER" id="PTHR30469">
    <property type="entry name" value="MULTIDRUG RESISTANCE PROTEIN MDTA"/>
    <property type="match status" value="1"/>
</dbReference>
<dbReference type="EMBL" id="FOFS01000004">
    <property type="protein sequence ID" value="SEQ16854.1"/>
    <property type="molecule type" value="Genomic_DNA"/>
</dbReference>
<dbReference type="Pfam" id="PF25973">
    <property type="entry name" value="BSH_CzcB"/>
    <property type="match status" value="1"/>
</dbReference>
<evidence type="ECO:0000259" key="4">
    <source>
        <dbReference type="Pfam" id="PF25967"/>
    </source>
</evidence>
<keyword evidence="7" id="KW-1185">Reference proteome</keyword>
<dbReference type="Gene3D" id="2.40.50.100">
    <property type="match status" value="1"/>
</dbReference>
<dbReference type="GO" id="GO:1990281">
    <property type="term" value="C:efflux pump complex"/>
    <property type="evidence" value="ECO:0007669"/>
    <property type="project" value="TreeGrafter"/>
</dbReference>
<name>A0A1H9DTM3_9GAMM</name>
<sequence>MSDADTPADFQALLDTARSPGVNVWATRGALLLGLSLAASSGLRLWLDHREQRELADSTQASLLRSVNLVRATPAPAVRSVQLPATLRGYQESAIYARSSAYVSAWHKNIGEAVRRGELLATLSAPEQEQELAQARAAREQVRARVNLLQSSLARLEAQLAIGAVAAQLADEKRSELEQAHADLAAADANIARLQALLAQLRIVAPYDGVITRRSIEVGALVTPGSGELFAIAQTRPLRATVWVPQAYAQNIRAGQAVQLQLREFPEQLFSAHIEHASGAIDANTRSRQVDILLANEDARLLPGSYAQVQIELRDGQQALRVPSSALLFAVDGPQLALVNDEARIEFRAVKLGRDLGKEIEIIAGLRAEDRIVANPSDLLQAGEAVQIRRETPATTPKPARGAS</sequence>
<dbReference type="SUPFAM" id="SSF111369">
    <property type="entry name" value="HlyD-like secretion proteins"/>
    <property type="match status" value="1"/>
</dbReference>
<dbReference type="Proteomes" id="UP000199233">
    <property type="component" value="Unassembled WGS sequence"/>
</dbReference>
<evidence type="ECO:0000256" key="2">
    <source>
        <dbReference type="SAM" id="Coils"/>
    </source>
</evidence>
<evidence type="ECO:0000256" key="1">
    <source>
        <dbReference type="ARBA" id="ARBA00009477"/>
    </source>
</evidence>
<comment type="similarity">
    <text evidence="1">Belongs to the membrane fusion protein (MFP) (TC 8.A.1) family.</text>
</comment>
<proteinExistence type="inferred from homology"/>
<protein>
    <submittedName>
        <fullName evidence="6">RND family efflux transporter, MFP subunit</fullName>
    </submittedName>
</protein>
<dbReference type="InterPro" id="IPR058627">
    <property type="entry name" value="MdtA-like_C"/>
</dbReference>
<feature type="domain" description="CzcB-like barrel-sandwich hybrid" evidence="5">
    <location>
        <begin position="94"/>
        <end position="233"/>
    </location>
</feature>
<feature type="domain" description="CusB-like beta-barrel" evidence="3">
    <location>
        <begin position="242"/>
        <end position="312"/>
    </location>
</feature>
<dbReference type="InterPro" id="IPR058792">
    <property type="entry name" value="Beta-barrel_RND_2"/>
</dbReference>
<evidence type="ECO:0000259" key="5">
    <source>
        <dbReference type="Pfam" id="PF25973"/>
    </source>
</evidence>
<dbReference type="Gene3D" id="2.40.30.170">
    <property type="match status" value="1"/>
</dbReference>
<dbReference type="GO" id="GO:0015562">
    <property type="term" value="F:efflux transmembrane transporter activity"/>
    <property type="evidence" value="ECO:0007669"/>
    <property type="project" value="TreeGrafter"/>
</dbReference>
<dbReference type="NCBIfam" id="TIGR01730">
    <property type="entry name" value="RND_mfp"/>
    <property type="match status" value="1"/>
</dbReference>
<dbReference type="Pfam" id="PF25954">
    <property type="entry name" value="Beta-barrel_RND_2"/>
    <property type="match status" value="1"/>
</dbReference>
<gene>
    <name evidence="6" type="ORF">SAMN04488038_104164</name>
</gene>
<organism evidence="6 7">
    <name type="scientific">Solimonas aquatica</name>
    <dbReference type="NCBI Taxonomy" id="489703"/>
    <lineage>
        <taxon>Bacteria</taxon>
        <taxon>Pseudomonadati</taxon>
        <taxon>Pseudomonadota</taxon>
        <taxon>Gammaproteobacteria</taxon>
        <taxon>Nevskiales</taxon>
        <taxon>Nevskiaceae</taxon>
        <taxon>Solimonas</taxon>
    </lineage>
</organism>